<keyword evidence="6 11" id="KW-0418">Kinase</keyword>
<evidence type="ECO:0000256" key="8">
    <source>
        <dbReference type="ARBA" id="ARBA00047899"/>
    </source>
</evidence>
<feature type="domain" description="Protein kinase" evidence="10">
    <location>
        <begin position="1"/>
        <end position="176"/>
    </location>
</feature>
<dbReference type="GO" id="GO:0030246">
    <property type="term" value="F:carbohydrate binding"/>
    <property type="evidence" value="ECO:0007669"/>
    <property type="project" value="UniProtKB-KW"/>
</dbReference>
<organism evidence="11 12">
    <name type="scientific">Morella rubra</name>
    <name type="common">Chinese bayberry</name>
    <dbReference type="NCBI Taxonomy" id="262757"/>
    <lineage>
        <taxon>Eukaryota</taxon>
        <taxon>Viridiplantae</taxon>
        <taxon>Streptophyta</taxon>
        <taxon>Embryophyta</taxon>
        <taxon>Tracheophyta</taxon>
        <taxon>Spermatophyta</taxon>
        <taxon>Magnoliopsida</taxon>
        <taxon>eudicotyledons</taxon>
        <taxon>Gunneridae</taxon>
        <taxon>Pentapetalae</taxon>
        <taxon>rosids</taxon>
        <taxon>fabids</taxon>
        <taxon>Fagales</taxon>
        <taxon>Myricaceae</taxon>
        <taxon>Morella</taxon>
    </lineage>
</organism>
<sequence length="176" mass="20431">MKVIGRTHHRNLVRLLGYCHDGTQRLLVYEYMSNGSLANTLFTLEKQPCWDERMRIARDIARGILYLHEECERQIIHCDIKPQNILMDDNGCAKISDFGLAKLLTQDQTRTYTGIRGTRGVEMNLPEEEAILEEWVYQCFEDGDLDKLLGDEAVDKKQLERMVKLGIWCIQDEPSL</sequence>
<comment type="catalytic activity">
    <reaction evidence="9">
        <text>L-seryl-[protein] + ATP = O-phospho-L-seryl-[protein] + ADP + H(+)</text>
        <dbReference type="Rhea" id="RHEA:17989"/>
        <dbReference type="Rhea" id="RHEA-COMP:9863"/>
        <dbReference type="Rhea" id="RHEA-COMP:11604"/>
        <dbReference type="ChEBI" id="CHEBI:15378"/>
        <dbReference type="ChEBI" id="CHEBI:29999"/>
        <dbReference type="ChEBI" id="CHEBI:30616"/>
        <dbReference type="ChEBI" id="CHEBI:83421"/>
        <dbReference type="ChEBI" id="CHEBI:456216"/>
        <dbReference type="EC" id="2.7.11.1"/>
    </reaction>
</comment>
<evidence type="ECO:0000256" key="9">
    <source>
        <dbReference type="ARBA" id="ARBA00048679"/>
    </source>
</evidence>
<evidence type="ECO:0000256" key="6">
    <source>
        <dbReference type="ARBA" id="ARBA00022777"/>
    </source>
</evidence>
<dbReference type="InterPro" id="IPR011009">
    <property type="entry name" value="Kinase-like_dom_sf"/>
</dbReference>
<gene>
    <name evidence="11" type="ORF">CJ030_MR2G012460</name>
</gene>
<dbReference type="SUPFAM" id="SSF56112">
    <property type="entry name" value="Protein kinase-like (PK-like)"/>
    <property type="match status" value="1"/>
</dbReference>
<keyword evidence="12" id="KW-1185">Reference proteome</keyword>
<keyword evidence="7" id="KW-0067">ATP-binding</keyword>
<keyword evidence="2" id="KW-0723">Serine/threonine-protein kinase</keyword>
<dbReference type="PROSITE" id="PS50011">
    <property type="entry name" value="PROTEIN_KINASE_DOM"/>
    <property type="match status" value="1"/>
</dbReference>
<name>A0A6A1WF32_9ROSI</name>
<comment type="caution">
    <text evidence="11">The sequence shown here is derived from an EMBL/GenBank/DDBJ whole genome shotgun (WGS) entry which is preliminary data.</text>
</comment>
<dbReference type="EMBL" id="RXIC02000020">
    <property type="protein sequence ID" value="KAB1223463.1"/>
    <property type="molecule type" value="Genomic_DNA"/>
</dbReference>
<dbReference type="Proteomes" id="UP000516437">
    <property type="component" value="Chromosome 2"/>
</dbReference>
<dbReference type="PANTHER" id="PTHR47976:SF7">
    <property type="entry name" value="RECEPTOR-LIKE SERINE_THREONINE-PROTEIN KINASE"/>
    <property type="match status" value="1"/>
</dbReference>
<dbReference type="FunFam" id="1.10.510.10:FF:001023">
    <property type="entry name" value="Os07g0541700 protein"/>
    <property type="match status" value="1"/>
</dbReference>
<evidence type="ECO:0000256" key="5">
    <source>
        <dbReference type="ARBA" id="ARBA00022741"/>
    </source>
</evidence>
<dbReference type="AlphaFoldDB" id="A0A6A1WF32"/>
<dbReference type="InterPro" id="IPR008271">
    <property type="entry name" value="Ser/Thr_kinase_AS"/>
</dbReference>
<proteinExistence type="predicted"/>
<evidence type="ECO:0000256" key="3">
    <source>
        <dbReference type="ARBA" id="ARBA00022679"/>
    </source>
</evidence>
<evidence type="ECO:0000256" key="2">
    <source>
        <dbReference type="ARBA" id="ARBA00022527"/>
    </source>
</evidence>
<dbReference type="GO" id="GO:0005524">
    <property type="term" value="F:ATP binding"/>
    <property type="evidence" value="ECO:0007669"/>
    <property type="project" value="UniProtKB-KW"/>
</dbReference>
<evidence type="ECO:0000313" key="12">
    <source>
        <dbReference type="Proteomes" id="UP000516437"/>
    </source>
</evidence>
<dbReference type="EC" id="2.7.11.1" evidence="1"/>
<dbReference type="GO" id="GO:0004674">
    <property type="term" value="F:protein serine/threonine kinase activity"/>
    <property type="evidence" value="ECO:0007669"/>
    <property type="project" value="UniProtKB-KW"/>
</dbReference>
<reference evidence="11 12" key="1">
    <citation type="journal article" date="2019" name="Plant Biotechnol. J.">
        <title>The red bayberry genome and genetic basis of sex determination.</title>
        <authorList>
            <person name="Jia H.M."/>
            <person name="Jia H.J."/>
            <person name="Cai Q.L."/>
            <person name="Wang Y."/>
            <person name="Zhao H.B."/>
            <person name="Yang W.F."/>
            <person name="Wang G.Y."/>
            <person name="Li Y.H."/>
            <person name="Zhan D.L."/>
            <person name="Shen Y.T."/>
            <person name="Niu Q.F."/>
            <person name="Chang L."/>
            <person name="Qiu J."/>
            <person name="Zhao L."/>
            <person name="Xie H.B."/>
            <person name="Fu W.Y."/>
            <person name="Jin J."/>
            <person name="Li X.W."/>
            <person name="Jiao Y."/>
            <person name="Zhou C.C."/>
            <person name="Tu T."/>
            <person name="Chai C.Y."/>
            <person name="Gao J.L."/>
            <person name="Fan L.J."/>
            <person name="van de Weg E."/>
            <person name="Wang J.Y."/>
            <person name="Gao Z.S."/>
        </authorList>
    </citation>
    <scope>NUCLEOTIDE SEQUENCE [LARGE SCALE GENOMIC DNA]</scope>
    <source>
        <tissue evidence="11">Leaves</tissue>
    </source>
</reference>
<keyword evidence="5" id="KW-0547">Nucleotide-binding</keyword>
<keyword evidence="3" id="KW-0808">Transferase</keyword>
<keyword evidence="4" id="KW-0732">Signal</keyword>
<dbReference type="InterPro" id="IPR051343">
    <property type="entry name" value="G-type_lectin_kinases/EP1-like"/>
</dbReference>
<dbReference type="Gene3D" id="1.10.510.10">
    <property type="entry name" value="Transferase(Phosphotransferase) domain 1"/>
    <property type="match status" value="1"/>
</dbReference>
<evidence type="ECO:0000256" key="7">
    <source>
        <dbReference type="ARBA" id="ARBA00022840"/>
    </source>
</evidence>
<accession>A0A6A1WF32</accession>
<dbReference type="OrthoDB" id="5857966at2759"/>
<dbReference type="InterPro" id="IPR000719">
    <property type="entry name" value="Prot_kinase_dom"/>
</dbReference>
<keyword evidence="11" id="KW-0675">Receptor</keyword>
<dbReference type="Gene3D" id="3.30.200.20">
    <property type="entry name" value="Phosphorylase Kinase, domain 1"/>
    <property type="match status" value="1"/>
</dbReference>
<evidence type="ECO:0000256" key="1">
    <source>
        <dbReference type="ARBA" id="ARBA00012513"/>
    </source>
</evidence>
<evidence type="ECO:0000256" key="4">
    <source>
        <dbReference type="ARBA" id="ARBA00022729"/>
    </source>
</evidence>
<protein>
    <recommendedName>
        <fullName evidence="1">non-specific serine/threonine protein kinase</fullName>
        <ecNumber evidence="1">2.7.11.1</ecNumber>
    </recommendedName>
</protein>
<keyword evidence="11" id="KW-0430">Lectin</keyword>
<comment type="catalytic activity">
    <reaction evidence="8">
        <text>L-threonyl-[protein] + ATP = O-phospho-L-threonyl-[protein] + ADP + H(+)</text>
        <dbReference type="Rhea" id="RHEA:46608"/>
        <dbReference type="Rhea" id="RHEA-COMP:11060"/>
        <dbReference type="Rhea" id="RHEA-COMP:11605"/>
        <dbReference type="ChEBI" id="CHEBI:15378"/>
        <dbReference type="ChEBI" id="CHEBI:30013"/>
        <dbReference type="ChEBI" id="CHEBI:30616"/>
        <dbReference type="ChEBI" id="CHEBI:61977"/>
        <dbReference type="ChEBI" id="CHEBI:456216"/>
        <dbReference type="EC" id="2.7.11.1"/>
    </reaction>
</comment>
<evidence type="ECO:0000313" key="11">
    <source>
        <dbReference type="EMBL" id="KAB1223463.1"/>
    </source>
</evidence>
<evidence type="ECO:0000259" key="10">
    <source>
        <dbReference type="PROSITE" id="PS50011"/>
    </source>
</evidence>
<dbReference type="PROSITE" id="PS00108">
    <property type="entry name" value="PROTEIN_KINASE_ST"/>
    <property type="match status" value="1"/>
</dbReference>
<dbReference type="PANTHER" id="PTHR47976">
    <property type="entry name" value="G-TYPE LECTIN S-RECEPTOR-LIKE SERINE/THREONINE-PROTEIN KINASE SD2-5"/>
    <property type="match status" value="1"/>
</dbReference>
<dbReference type="SMART" id="SM00220">
    <property type="entry name" value="S_TKc"/>
    <property type="match status" value="1"/>
</dbReference>
<dbReference type="Pfam" id="PF00069">
    <property type="entry name" value="Pkinase"/>
    <property type="match status" value="1"/>
</dbReference>